<dbReference type="Pfam" id="PF04104">
    <property type="entry name" value="DNA_primase_lrg"/>
    <property type="match status" value="1"/>
</dbReference>
<dbReference type="CDD" id="cd07322">
    <property type="entry name" value="PriL_PriS_Eukaryotic"/>
    <property type="match status" value="1"/>
</dbReference>
<evidence type="ECO:0000256" key="10">
    <source>
        <dbReference type="PIRSR" id="PIRSR009449-1"/>
    </source>
</evidence>
<dbReference type="GO" id="GO:0006270">
    <property type="term" value="P:DNA replication initiation"/>
    <property type="evidence" value="ECO:0007669"/>
    <property type="project" value="TreeGrafter"/>
</dbReference>
<comment type="caution">
    <text evidence="13">The sequence shown here is derived from an EMBL/GenBank/DDBJ whole genome shotgun (WGS) entry which is preliminary data.</text>
</comment>
<accession>A0A2T6ZMD2</accession>
<gene>
    <name evidence="13" type="ORF">B9Z19DRAFT_1109364</name>
</gene>
<comment type="function">
    <text evidence="9">DNA primase is the polymerase that synthesizes small RNA primers for the Okazaki fragments made during discontinuous DNA replication.</text>
</comment>
<feature type="domain" description="DNA primase large subunit C-terminal" evidence="12">
    <location>
        <begin position="305"/>
        <end position="483"/>
    </location>
</feature>
<dbReference type="InterPro" id="IPR016558">
    <property type="entry name" value="DNA_primase_lsu_euk"/>
</dbReference>
<dbReference type="OrthoDB" id="421393at2759"/>
<keyword evidence="4 9" id="KW-0235">DNA replication</keyword>
<dbReference type="EMBL" id="NESQ01000181">
    <property type="protein sequence ID" value="PUU76645.1"/>
    <property type="molecule type" value="Genomic_DNA"/>
</dbReference>
<evidence type="ECO:0000256" key="8">
    <source>
        <dbReference type="ARBA" id="ARBA00023125"/>
    </source>
</evidence>
<dbReference type="FunFam" id="1.20.930.80:FF:000003">
    <property type="entry name" value="DNA primase large subunit"/>
    <property type="match status" value="1"/>
</dbReference>
<dbReference type="AlphaFoldDB" id="A0A2T6ZMD2"/>
<dbReference type="Pfam" id="PF26466">
    <property type="entry name" value="DNA_primase_lrg_N"/>
    <property type="match status" value="1"/>
</dbReference>
<keyword evidence="7 9" id="KW-0411">Iron-sulfur</keyword>
<sequence>MFRQEPVKRVRAIDAKKHWSGVDFKQLSYPYRLNFYNTPPTTEITLDEFEQWAIDRLRILGEIESCLYRNMTSVELNSAIGPLLKKLLPLAANSALGDSKPQDGKPPKNQEQRRKDHYSHYILRLAFSRSEDLRKRFLAAETILFKLRYSSDDRQERQAFIASLGFDWEFLSAEEKAAMREDLLAGVGAKSNEADAVFTAGFFKVDWERVCDLVDQRKVLLRGGKAYVPESQQFSLVIAEFTARLEKALELTARALPRLDEDDRLIPVLEHLSRGFTAPEYNTSMTATTLNGASLTAAVIDDLVQYFPMCMRQLHTTLRGREKKLLHNGRLQYGLFLKGIGLSVDEALIFWRKSFSLMDDDEFQKKYRYNVRHAYGLEGTRRNYKPMSCQQILMDRRPAAGQVHGCPYREIAIDNLVVALGTMGVSDRDVIRHVREDVEAKKFHVACSRVFEHTHAKELKREKDAGGMSAGLTENIIHPNEYFTRSFGLKNPGSVESTTVAAPDASGGNEQSMEMD</sequence>
<evidence type="ECO:0000256" key="1">
    <source>
        <dbReference type="ARBA" id="ARBA00010564"/>
    </source>
</evidence>
<dbReference type="GO" id="GO:0006269">
    <property type="term" value="P:DNA replication, synthesis of primer"/>
    <property type="evidence" value="ECO:0007669"/>
    <property type="project" value="UniProtKB-KW"/>
</dbReference>
<dbReference type="InterPro" id="IPR058560">
    <property type="entry name" value="DNA_primase_C"/>
</dbReference>
<evidence type="ECO:0000313" key="13">
    <source>
        <dbReference type="EMBL" id="PUU76645.1"/>
    </source>
</evidence>
<name>A0A2T6ZMD2_TUBBO</name>
<dbReference type="STRING" id="42251.A0A2T6ZMD2"/>
<evidence type="ECO:0000256" key="5">
    <source>
        <dbReference type="ARBA" id="ARBA00022723"/>
    </source>
</evidence>
<evidence type="ECO:0000256" key="6">
    <source>
        <dbReference type="ARBA" id="ARBA00023004"/>
    </source>
</evidence>
<keyword evidence="2 9" id="KW-0004">4Fe-4S</keyword>
<evidence type="ECO:0000256" key="11">
    <source>
        <dbReference type="SAM" id="MobiDB-lite"/>
    </source>
</evidence>
<proteinExistence type="inferred from homology"/>
<dbReference type="GO" id="GO:0046872">
    <property type="term" value="F:metal ion binding"/>
    <property type="evidence" value="ECO:0007669"/>
    <property type="project" value="UniProtKB-UniRule"/>
</dbReference>
<dbReference type="PANTHER" id="PTHR10537">
    <property type="entry name" value="DNA PRIMASE LARGE SUBUNIT"/>
    <property type="match status" value="1"/>
</dbReference>
<dbReference type="GO" id="GO:0005658">
    <property type="term" value="C:alpha DNA polymerase:primase complex"/>
    <property type="evidence" value="ECO:0007669"/>
    <property type="project" value="TreeGrafter"/>
</dbReference>
<keyword evidence="8 9" id="KW-0238">DNA-binding</keyword>
<dbReference type="GO" id="GO:0051539">
    <property type="term" value="F:4 iron, 4 sulfur cluster binding"/>
    <property type="evidence" value="ECO:0007669"/>
    <property type="project" value="UniProtKB-UniRule"/>
</dbReference>
<reference evidence="13 14" key="1">
    <citation type="submission" date="2017-04" db="EMBL/GenBank/DDBJ databases">
        <title>Draft genome sequence of Tuber borchii Vittad., a whitish edible truffle.</title>
        <authorList>
            <consortium name="DOE Joint Genome Institute"/>
            <person name="Murat C."/>
            <person name="Kuo A."/>
            <person name="Barry K.W."/>
            <person name="Clum A."/>
            <person name="Dockter R.B."/>
            <person name="Fauchery L."/>
            <person name="Iotti M."/>
            <person name="Kohler A."/>
            <person name="Labutti K."/>
            <person name="Lindquist E.A."/>
            <person name="Lipzen A."/>
            <person name="Ohm R.A."/>
            <person name="Wang M."/>
            <person name="Grigoriev I.V."/>
            <person name="Zambonelli A."/>
            <person name="Martin F.M."/>
        </authorList>
    </citation>
    <scope>NUCLEOTIDE SEQUENCE [LARGE SCALE GENOMIC DNA]</scope>
    <source>
        <strain evidence="13 14">Tbo3840</strain>
    </source>
</reference>
<dbReference type="PIRSF" id="PIRSF009449">
    <property type="entry name" value="DNA_primase_large_subunit"/>
    <property type="match status" value="1"/>
</dbReference>
<keyword evidence="3 9" id="KW-0639">Primosome</keyword>
<feature type="binding site" evidence="10">
    <location>
        <position position="389"/>
    </location>
    <ligand>
        <name>[4Fe-4S] cluster</name>
        <dbReference type="ChEBI" id="CHEBI:49883"/>
    </ligand>
</feature>
<evidence type="ECO:0000256" key="4">
    <source>
        <dbReference type="ARBA" id="ARBA00022705"/>
    </source>
</evidence>
<feature type="binding site" evidence="10">
    <location>
        <position position="406"/>
    </location>
    <ligand>
        <name>[4Fe-4S] cluster</name>
        <dbReference type="ChEBI" id="CHEBI:49883"/>
    </ligand>
</feature>
<dbReference type="GO" id="GO:0003677">
    <property type="term" value="F:DNA binding"/>
    <property type="evidence" value="ECO:0007669"/>
    <property type="project" value="UniProtKB-UniRule"/>
</dbReference>
<evidence type="ECO:0000313" key="14">
    <source>
        <dbReference type="Proteomes" id="UP000244722"/>
    </source>
</evidence>
<organism evidence="13 14">
    <name type="scientific">Tuber borchii</name>
    <name type="common">White truffle</name>
    <dbReference type="NCBI Taxonomy" id="42251"/>
    <lineage>
        <taxon>Eukaryota</taxon>
        <taxon>Fungi</taxon>
        <taxon>Dikarya</taxon>
        <taxon>Ascomycota</taxon>
        <taxon>Pezizomycotina</taxon>
        <taxon>Pezizomycetes</taxon>
        <taxon>Pezizales</taxon>
        <taxon>Tuberaceae</taxon>
        <taxon>Tuber</taxon>
    </lineage>
</organism>
<evidence type="ECO:0000256" key="3">
    <source>
        <dbReference type="ARBA" id="ARBA00022515"/>
    </source>
</evidence>
<feature type="region of interest" description="Disordered" evidence="11">
    <location>
        <begin position="494"/>
        <end position="516"/>
    </location>
</feature>
<dbReference type="Proteomes" id="UP000244722">
    <property type="component" value="Unassembled WGS sequence"/>
</dbReference>
<feature type="binding site" evidence="10">
    <location>
        <position position="310"/>
    </location>
    <ligand>
        <name>[4Fe-4S] cluster</name>
        <dbReference type="ChEBI" id="CHEBI:49883"/>
    </ligand>
</feature>
<dbReference type="Gene3D" id="1.20.930.80">
    <property type="match status" value="1"/>
</dbReference>
<evidence type="ECO:0000259" key="12">
    <source>
        <dbReference type="Pfam" id="PF04104"/>
    </source>
</evidence>
<keyword evidence="5 9" id="KW-0479">Metal-binding</keyword>
<dbReference type="PANTHER" id="PTHR10537:SF3">
    <property type="entry name" value="DNA PRIMASE LARGE SUBUNIT"/>
    <property type="match status" value="1"/>
</dbReference>
<feature type="binding site" evidence="10">
    <location>
        <position position="447"/>
    </location>
    <ligand>
        <name>[4Fe-4S] cluster</name>
        <dbReference type="ChEBI" id="CHEBI:49883"/>
    </ligand>
</feature>
<comment type="similarity">
    <text evidence="1 9">Belongs to the eukaryotic-type primase large subunit family.</text>
</comment>
<keyword evidence="14" id="KW-1185">Reference proteome</keyword>
<dbReference type="InterPro" id="IPR007238">
    <property type="entry name" value="DNA_primase_lsu_euk/arc"/>
</dbReference>
<comment type="cofactor">
    <cofactor evidence="9">
        <name>[4Fe-4S] cluster</name>
        <dbReference type="ChEBI" id="CHEBI:49883"/>
    </cofactor>
    <text evidence="9">Binds 1 [4Fe-4S] cluster.</text>
</comment>
<protein>
    <recommendedName>
        <fullName evidence="9">DNA primase large subunit</fullName>
    </recommendedName>
</protein>
<evidence type="ECO:0000256" key="2">
    <source>
        <dbReference type="ARBA" id="ARBA00022485"/>
    </source>
</evidence>
<evidence type="ECO:0000256" key="7">
    <source>
        <dbReference type="ARBA" id="ARBA00023014"/>
    </source>
</evidence>
<evidence type="ECO:0000256" key="9">
    <source>
        <dbReference type="PIRNR" id="PIRNR009449"/>
    </source>
</evidence>
<keyword evidence="6 9" id="KW-0408">Iron</keyword>